<feature type="non-terminal residue" evidence="1">
    <location>
        <position position="1"/>
    </location>
</feature>
<accession>A0ABN7WUJ2</accession>
<dbReference type="Proteomes" id="UP000789901">
    <property type="component" value="Unassembled WGS sequence"/>
</dbReference>
<organism evidence="1 2">
    <name type="scientific">Gigaspora margarita</name>
    <dbReference type="NCBI Taxonomy" id="4874"/>
    <lineage>
        <taxon>Eukaryota</taxon>
        <taxon>Fungi</taxon>
        <taxon>Fungi incertae sedis</taxon>
        <taxon>Mucoromycota</taxon>
        <taxon>Glomeromycotina</taxon>
        <taxon>Glomeromycetes</taxon>
        <taxon>Diversisporales</taxon>
        <taxon>Gigasporaceae</taxon>
        <taxon>Gigaspora</taxon>
    </lineage>
</organism>
<comment type="caution">
    <text evidence="1">The sequence shown here is derived from an EMBL/GenBank/DDBJ whole genome shotgun (WGS) entry which is preliminary data.</text>
</comment>
<evidence type="ECO:0000313" key="2">
    <source>
        <dbReference type="Proteomes" id="UP000789901"/>
    </source>
</evidence>
<dbReference type="InterPro" id="IPR013761">
    <property type="entry name" value="SAM/pointed_sf"/>
</dbReference>
<protein>
    <submittedName>
        <fullName evidence="1">32772_t:CDS:1</fullName>
    </submittedName>
</protein>
<dbReference type="EMBL" id="CAJVQB010063683">
    <property type="protein sequence ID" value="CAG8840771.1"/>
    <property type="molecule type" value="Genomic_DNA"/>
</dbReference>
<gene>
    <name evidence="1" type="ORF">GMARGA_LOCUS35071</name>
</gene>
<dbReference type="Gene3D" id="1.10.150.50">
    <property type="entry name" value="Transcription Factor, Ets-1"/>
    <property type="match status" value="1"/>
</dbReference>
<name>A0ABN7WUJ2_GIGMA</name>
<proteinExistence type="predicted"/>
<reference evidence="1 2" key="1">
    <citation type="submission" date="2021-06" db="EMBL/GenBank/DDBJ databases">
        <authorList>
            <person name="Kallberg Y."/>
            <person name="Tangrot J."/>
            <person name="Rosling A."/>
        </authorList>
    </citation>
    <scope>NUCLEOTIDE SEQUENCE [LARGE SCALE GENOMIC DNA]</scope>
    <source>
        <strain evidence="1 2">120-4 pot B 10/14</strain>
    </source>
</reference>
<sequence length="335" mass="38591">LSSCCLKTASTFEYDYSSVQNWSPNEVNLFLKEKFAKDWKTLNQVGFEKHDVAGNELLGLKADDLYKAGLPFLQKKTFYIQAYDDKGEPSEINGIGLESIDDNSEAPKVIRFLRHIRPNQYYRIRTTKETFYIQAYNDEGEPSERFEKFTMHNEDDFRGFLKAIDGKGLESIDDNSETPNVISSLRHIRSNQHYRINASHLTAVKKGVTWSKVEYQAMEEETLLAVQNALIEKINGPTKIFPKRVMYDQEGKPLMEWDGILKHINNLVSRLKEFPKKLEATSDLEFKQLLRKQYIGVACGAKFPEDVRHNARDMLGLMVVFPGGGRYNVEMPKKL</sequence>
<evidence type="ECO:0000313" key="1">
    <source>
        <dbReference type="EMBL" id="CAG8840771.1"/>
    </source>
</evidence>
<keyword evidence="2" id="KW-1185">Reference proteome</keyword>